<keyword evidence="5" id="KW-0777">Teichoic acid biosynthesis</keyword>
<evidence type="ECO:0000313" key="8">
    <source>
        <dbReference type="Proteomes" id="UP000440965"/>
    </source>
</evidence>
<comment type="subcellular location">
    <subcellularLocation>
        <location evidence="1">Cell membrane</location>
        <topology evidence="1">Peripheral membrane protein</topology>
    </subcellularLocation>
</comment>
<evidence type="ECO:0000313" key="7">
    <source>
        <dbReference type="EMBL" id="MVF50907.1"/>
    </source>
</evidence>
<evidence type="ECO:0000256" key="3">
    <source>
        <dbReference type="ARBA" id="ARBA00022475"/>
    </source>
</evidence>
<comment type="caution">
    <text evidence="7">The sequence shown here is derived from an EMBL/GenBank/DDBJ whole genome shotgun (WGS) entry which is preliminary data.</text>
</comment>
<accession>A0A7W2QP46</accession>
<keyword evidence="6" id="KW-0472">Membrane</keyword>
<dbReference type="AlphaFoldDB" id="A0A7W2QP46"/>
<dbReference type="GO" id="GO:0019350">
    <property type="term" value="P:teichoic acid biosynthetic process"/>
    <property type="evidence" value="ECO:0007669"/>
    <property type="project" value="UniProtKB-KW"/>
</dbReference>
<dbReference type="PANTHER" id="PTHR37316:SF3">
    <property type="entry name" value="TEICHOIC ACID GLYCEROL-PHOSPHATE TRANSFERASE"/>
    <property type="match status" value="1"/>
</dbReference>
<dbReference type="InterPro" id="IPR029063">
    <property type="entry name" value="SAM-dependent_MTases_sf"/>
</dbReference>
<evidence type="ECO:0000256" key="2">
    <source>
        <dbReference type="ARBA" id="ARBA00010488"/>
    </source>
</evidence>
<protein>
    <submittedName>
        <fullName evidence="7">Uncharacterized protein</fullName>
    </submittedName>
</protein>
<dbReference type="InterPro" id="IPR051612">
    <property type="entry name" value="Teichoic_Acid_Biosynth"/>
</dbReference>
<dbReference type="SUPFAM" id="SSF53335">
    <property type="entry name" value="S-adenosyl-L-methionine-dependent methyltransferases"/>
    <property type="match status" value="1"/>
</dbReference>
<comment type="similarity">
    <text evidence="2">Belongs to the CDP-glycerol glycerophosphotransferase family.</text>
</comment>
<dbReference type="InterPro" id="IPR043148">
    <property type="entry name" value="TagF_C"/>
</dbReference>
<dbReference type="EMBL" id="WEIK01000014">
    <property type="protein sequence ID" value="MVF50907.1"/>
    <property type="molecule type" value="Genomic_DNA"/>
</dbReference>
<evidence type="ECO:0000256" key="1">
    <source>
        <dbReference type="ARBA" id="ARBA00004202"/>
    </source>
</evidence>
<proteinExistence type="inferred from homology"/>
<dbReference type="Gene3D" id="3.40.50.12580">
    <property type="match status" value="1"/>
</dbReference>
<dbReference type="InterPro" id="IPR043149">
    <property type="entry name" value="TagF_N"/>
</dbReference>
<organism evidence="7 8">
    <name type="scientific">Pseudomonas monteilii</name>
    <dbReference type="NCBI Taxonomy" id="76759"/>
    <lineage>
        <taxon>Bacteria</taxon>
        <taxon>Pseudomonadati</taxon>
        <taxon>Pseudomonadota</taxon>
        <taxon>Gammaproteobacteria</taxon>
        <taxon>Pseudomonadales</taxon>
        <taxon>Pseudomonadaceae</taxon>
        <taxon>Pseudomonas</taxon>
    </lineage>
</organism>
<dbReference type="Pfam" id="PF04464">
    <property type="entry name" value="Glyphos_transf"/>
    <property type="match status" value="1"/>
</dbReference>
<dbReference type="RefSeq" id="WP_156867623.1">
    <property type="nucleotide sequence ID" value="NZ_JACGDB010000004.1"/>
</dbReference>
<evidence type="ECO:0000256" key="6">
    <source>
        <dbReference type="ARBA" id="ARBA00023136"/>
    </source>
</evidence>
<dbReference type="GO" id="GO:0005886">
    <property type="term" value="C:plasma membrane"/>
    <property type="evidence" value="ECO:0007669"/>
    <property type="project" value="UniProtKB-SubCell"/>
</dbReference>
<sequence>MHGQPLSDELTALCIQAIPGGVASIIEIAGGAAPLASTVKKAFPQVPYTCVASDPLVYSQAQVICERVELVDLNSLTDVFFQDHRDQQCWLLGEALAQVADPWALLRGIESRLPEEGCVVLCMPNAQHWSLQVKLAAGAFTYQDEGLLHRSYLRWFTRETLLQLLTDTGFEMEQGLPHISSNALSETFLPLIGQIAKAVELDVEMAMADARPTHYIIRAVRKGKGVMADEPRPLLTGEQFIAEDRSTPKDDKLWAFPVCAFDHLLSGNDRAVFEAVRYRNDIRKVVLTRSKAFDLEGDNIVVIPLGSREGQEALIAAGYIFVKHSASVNAPYPLDSSLHRFINLWHGIPLKRIGIASLDNAPYRENLLRENTRNHAVISSSKMDQLAMAAAFHPVPLDNVWITGLPRNDVVLCDEARLPDDFADQLGRLRDELQGRRLVLFAPTFRNGQAAAYYHFSAPQREEVVACLERHNAVLGIREHMADRALSYTAAFMVSQGPFISLDRHAFAEIEIIYREAYALITDYSSCFIDFMLTGRPQICFAYDREAYVGQERGMFYNLEDVFPGQVCEDFPSLLAALESVLAGEVVEHPVAYDQKRRMFFEYHDDKNTCRLVERLLGEARS</sequence>
<keyword evidence="3" id="KW-1003">Cell membrane</keyword>
<keyword evidence="4" id="KW-0808">Transferase</keyword>
<dbReference type="Gene3D" id="3.40.50.150">
    <property type="entry name" value="Vaccinia Virus protein VP39"/>
    <property type="match status" value="1"/>
</dbReference>
<dbReference type="PANTHER" id="PTHR37316">
    <property type="entry name" value="TEICHOIC ACID GLYCEROL-PHOSPHATE PRIMASE"/>
    <property type="match status" value="1"/>
</dbReference>
<dbReference type="Proteomes" id="UP000440965">
    <property type="component" value="Unassembled WGS sequence"/>
</dbReference>
<evidence type="ECO:0000256" key="4">
    <source>
        <dbReference type="ARBA" id="ARBA00022679"/>
    </source>
</evidence>
<name>A0A7W2QP46_9PSED</name>
<dbReference type="GO" id="GO:0047355">
    <property type="term" value="F:CDP-glycerol glycerophosphotransferase activity"/>
    <property type="evidence" value="ECO:0007669"/>
    <property type="project" value="InterPro"/>
</dbReference>
<dbReference type="Gene3D" id="3.40.50.11820">
    <property type="match status" value="1"/>
</dbReference>
<evidence type="ECO:0000256" key="5">
    <source>
        <dbReference type="ARBA" id="ARBA00022944"/>
    </source>
</evidence>
<reference evidence="7 8" key="1">
    <citation type="submission" date="2019-10" db="EMBL/GenBank/DDBJ databases">
        <title>XDR Pseudomonas monteilii producing IMP-16 from LCR.</title>
        <authorList>
            <person name="Ballaben A."/>
            <person name="Doi Y."/>
        </authorList>
    </citation>
    <scope>NUCLEOTIDE SEQUENCE [LARGE SCALE GENOMIC DNA]</scope>
    <source>
        <strain evidence="7 8">597/14</strain>
    </source>
</reference>
<gene>
    <name evidence="7" type="ORF">F9Z43_16625</name>
</gene>
<dbReference type="InterPro" id="IPR007554">
    <property type="entry name" value="Glycerophosphate_synth"/>
</dbReference>